<feature type="region of interest" description="Disordered" evidence="6">
    <location>
        <begin position="75"/>
        <end position="94"/>
    </location>
</feature>
<dbReference type="PROSITE" id="PS50280">
    <property type="entry name" value="SET"/>
    <property type="match status" value="1"/>
</dbReference>
<dbReference type="GO" id="GO:0008170">
    <property type="term" value="F:N-methyltransferase activity"/>
    <property type="evidence" value="ECO:0007669"/>
    <property type="project" value="UniProtKB-ARBA"/>
</dbReference>
<evidence type="ECO:0000313" key="8">
    <source>
        <dbReference type="EMBL" id="KAF0304574.1"/>
    </source>
</evidence>
<keyword evidence="4" id="KW-0949">S-adenosyl-L-methionine</keyword>
<dbReference type="Gene3D" id="2.170.270.10">
    <property type="entry name" value="SET domain"/>
    <property type="match status" value="1"/>
</dbReference>
<keyword evidence="9" id="KW-1185">Reference proteome</keyword>
<dbReference type="SUPFAM" id="SSF82199">
    <property type="entry name" value="SET domain"/>
    <property type="match status" value="1"/>
</dbReference>
<dbReference type="GO" id="GO:0042054">
    <property type="term" value="F:histone methyltransferase activity"/>
    <property type="evidence" value="ECO:0007669"/>
    <property type="project" value="InterPro"/>
</dbReference>
<dbReference type="PANTHER" id="PTHR47510">
    <property type="entry name" value="REVERSE TRANSCRIPTASE DOMAIN-CONTAINING PROTEIN"/>
    <property type="match status" value="1"/>
</dbReference>
<dbReference type="GO" id="GO:0008757">
    <property type="term" value="F:S-adenosylmethionine-dependent methyltransferase activity"/>
    <property type="evidence" value="ECO:0007669"/>
    <property type="project" value="UniProtKB-ARBA"/>
</dbReference>
<keyword evidence="3 8" id="KW-0808">Transferase</keyword>
<protein>
    <submittedName>
        <fullName evidence="8">Putative histone-lysine N-methyltransferase PRDM7</fullName>
    </submittedName>
</protein>
<gene>
    <name evidence="8" type="primary">PRDM7_11</name>
    <name evidence="8" type="ORF">FJT64_023629</name>
</gene>
<dbReference type="CDD" id="cd19193">
    <property type="entry name" value="PR-SET_PRDM7_9"/>
    <property type="match status" value="1"/>
</dbReference>
<reference evidence="8 9" key="1">
    <citation type="submission" date="2019-07" db="EMBL/GenBank/DDBJ databases">
        <title>Draft genome assembly of a fouling barnacle, Amphibalanus amphitrite (Darwin, 1854): The first reference genome for Thecostraca.</title>
        <authorList>
            <person name="Kim W."/>
        </authorList>
    </citation>
    <scope>NUCLEOTIDE SEQUENCE [LARGE SCALE GENOMIC DNA]</scope>
    <source>
        <strain evidence="8">SNU_AA5</strain>
        <tissue evidence="8">Soma without cirri and trophi</tissue>
    </source>
</reference>
<dbReference type="EMBL" id="VIIS01000832">
    <property type="protein sequence ID" value="KAF0304574.1"/>
    <property type="molecule type" value="Genomic_DNA"/>
</dbReference>
<feature type="region of interest" description="Disordered" evidence="6">
    <location>
        <begin position="1"/>
        <end position="68"/>
    </location>
</feature>
<comment type="caution">
    <text evidence="8">The sequence shown here is derived from an EMBL/GenBank/DDBJ whole genome shotgun (WGS) entry which is preliminary data.</text>
</comment>
<feature type="domain" description="SET" evidence="7">
    <location>
        <begin position="226"/>
        <end position="340"/>
    </location>
</feature>
<evidence type="ECO:0000256" key="1">
    <source>
        <dbReference type="ARBA" id="ARBA00004123"/>
    </source>
</evidence>
<evidence type="ECO:0000256" key="5">
    <source>
        <dbReference type="ARBA" id="ARBA00023242"/>
    </source>
</evidence>
<feature type="region of interest" description="Disordered" evidence="6">
    <location>
        <begin position="207"/>
        <end position="241"/>
    </location>
</feature>
<comment type="subcellular location">
    <subcellularLocation>
        <location evidence="1">Nucleus</location>
    </subcellularLocation>
</comment>
<keyword evidence="2 8" id="KW-0489">Methyltransferase</keyword>
<dbReference type="GO" id="GO:0032259">
    <property type="term" value="P:methylation"/>
    <property type="evidence" value="ECO:0007669"/>
    <property type="project" value="UniProtKB-KW"/>
</dbReference>
<dbReference type="SMART" id="SM00317">
    <property type="entry name" value="SET"/>
    <property type="match status" value="1"/>
</dbReference>
<dbReference type="Pfam" id="PF21549">
    <property type="entry name" value="PRDM2_PR"/>
    <property type="match status" value="1"/>
</dbReference>
<keyword evidence="5" id="KW-0539">Nucleus</keyword>
<feature type="compositionally biased region" description="Polar residues" evidence="6">
    <location>
        <begin position="224"/>
        <end position="238"/>
    </location>
</feature>
<evidence type="ECO:0000256" key="3">
    <source>
        <dbReference type="ARBA" id="ARBA00022679"/>
    </source>
</evidence>
<sequence>MGHGPGESEPPPSMRAASMTPVESKWSREGSADGDEEWGPSECVRRSQRRRNTTPIDSGSEGILEPTVKEEIKMEVTSPRVERPSSPSVSDEDLLSDRALQSVVKEEKLRCRSPSSSEDFIGFTEVDRDRRSFEFNFDVNETRSIHDLFLFFFFAACAEGVFIKSQRMVINYRDVDGLDDGNIFCDVCCRDFDGECPVHGPLKVIPDTKARPGIGDAERDLKTLPSSLSSGQSKNPASGNGVFAENDLPARQRLGPYEGILTTEQGQARTTGYRWQMKKGERVHHLVNAEDPSCSNWLRRVNCARSEEEQNLVAFQYRGQIYFRTSKPVPRGSELLVYYGDDSARELTVHSERSGEAVTSSPAGPSSSASFLLPSILTLKLDTLKPDKADVHRYLQMISAMDMKQLVSCPTRPASGSLIDHVLVRQSDDITATRVEPCSWSDHDLVIAETTLQRERRRPAEVTIRSTRDLVPDALCLELLVSDWSAVYSATDPADKWKAWLAVWSPVIDRHMPEKKIRPRHSPAPWITENDELQTMMRERDLADAERRAQPADEQAAQRYRLCRNRVKSAQISAKSDFFLTSYRRSRRTTWKDIRRFLISPRAGASSASSSPSGPRWADRLNEYFASVGPSVAAALEEAQRVTEPLPPRPPRVVSGAFRVHPVTLSELSAAVKHVSENIVWTDT</sequence>
<proteinExistence type="predicted"/>
<dbReference type="PANTHER" id="PTHR47510:SF3">
    <property type="entry name" value="ENDO_EXONUCLEASE_PHOSPHATASE DOMAIN-CONTAINING PROTEIN"/>
    <property type="match status" value="1"/>
</dbReference>
<dbReference type="GO" id="GO:0005634">
    <property type="term" value="C:nucleus"/>
    <property type="evidence" value="ECO:0007669"/>
    <property type="project" value="UniProtKB-SubCell"/>
</dbReference>
<evidence type="ECO:0000259" key="7">
    <source>
        <dbReference type="PROSITE" id="PS50280"/>
    </source>
</evidence>
<dbReference type="InterPro" id="IPR046341">
    <property type="entry name" value="SET_dom_sf"/>
</dbReference>
<dbReference type="InterPro" id="IPR001214">
    <property type="entry name" value="SET_dom"/>
</dbReference>
<dbReference type="OrthoDB" id="6373033at2759"/>
<organism evidence="8 9">
    <name type="scientific">Amphibalanus amphitrite</name>
    <name type="common">Striped barnacle</name>
    <name type="synonym">Balanus amphitrite</name>
    <dbReference type="NCBI Taxonomy" id="1232801"/>
    <lineage>
        <taxon>Eukaryota</taxon>
        <taxon>Metazoa</taxon>
        <taxon>Ecdysozoa</taxon>
        <taxon>Arthropoda</taxon>
        <taxon>Crustacea</taxon>
        <taxon>Multicrustacea</taxon>
        <taxon>Cirripedia</taxon>
        <taxon>Thoracica</taxon>
        <taxon>Thoracicalcarea</taxon>
        <taxon>Balanomorpha</taxon>
        <taxon>Balanoidea</taxon>
        <taxon>Balanidae</taxon>
        <taxon>Amphibalaninae</taxon>
        <taxon>Amphibalanus</taxon>
    </lineage>
</organism>
<dbReference type="Proteomes" id="UP000440578">
    <property type="component" value="Unassembled WGS sequence"/>
</dbReference>
<feature type="compositionally biased region" description="Basic and acidic residues" evidence="6">
    <location>
        <begin position="207"/>
        <end position="222"/>
    </location>
</feature>
<name>A0A6A4WLB4_AMPAM</name>
<evidence type="ECO:0000256" key="2">
    <source>
        <dbReference type="ARBA" id="ARBA00022603"/>
    </source>
</evidence>
<dbReference type="AlphaFoldDB" id="A0A6A4WLB4"/>
<accession>A0A6A4WLB4</accession>
<evidence type="ECO:0000313" key="9">
    <source>
        <dbReference type="Proteomes" id="UP000440578"/>
    </source>
</evidence>
<evidence type="ECO:0000256" key="4">
    <source>
        <dbReference type="ARBA" id="ARBA00022691"/>
    </source>
</evidence>
<evidence type="ECO:0000256" key="6">
    <source>
        <dbReference type="SAM" id="MobiDB-lite"/>
    </source>
</evidence>
<dbReference type="InterPro" id="IPR044417">
    <property type="entry name" value="PRDM7_9_PR-SET"/>
</dbReference>